<feature type="domain" description="LysM" evidence="1">
    <location>
        <begin position="24"/>
        <end position="67"/>
    </location>
</feature>
<protein>
    <recommendedName>
        <fullName evidence="1">LysM domain-containing protein</fullName>
    </recommendedName>
</protein>
<evidence type="ECO:0000313" key="3">
    <source>
        <dbReference type="Proteomes" id="UP001501442"/>
    </source>
</evidence>
<dbReference type="PANTHER" id="PTHR34700:SF4">
    <property type="entry name" value="PHAGE-LIKE ELEMENT PBSX PROTEIN XKDP"/>
    <property type="match status" value="1"/>
</dbReference>
<name>A0ABP8UNU8_9ACTN</name>
<keyword evidence="3" id="KW-1185">Reference proteome</keyword>
<dbReference type="EMBL" id="BAABHK010000013">
    <property type="protein sequence ID" value="GAA4634461.1"/>
    <property type="molecule type" value="Genomic_DNA"/>
</dbReference>
<sequence length="180" mass="19720">MTPPTLPPDPPKYVTITGPGTPHDSLWGIAEDLFEDGTRWQDIYSANRDVIGGDPSRLKVGMRLVLPPLEIHPAYIRSVAKSLNDEGVDINAKLSEARKQLDAIGNFWGGDDMGTKFYKGADGRPGYETSAARSLDGVAAFADFYRTVAGRLRDMADRHDDVEWENTIQALDAALKTAET</sequence>
<gene>
    <name evidence="2" type="ORF">GCM10023196_076080</name>
</gene>
<accession>A0ABP8UNU8</accession>
<dbReference type="PANTHER" id="PTHR34700">
    <property type="entry name" value="POTASSIUM BINDING PROTEIN KBP"/>
    <property type="match status" value="1"/>
</dbReference>
<dbReference type="Proteomes" id="UP001501442">
    <property type="component" value="Unassembled WGS sequence"/>
</dbReference>
<dbReference type="Gene3D" id="3.10.350.10">
    <property type="entry name" value="LysM domain"/>
    <property type="match status" value="1"/>
</dbReference>
<reference evidence="3" key="1">
    <citation type="journal article" date="2019" name="Int. J. Syst. Evol. Microbiol.">
        <title>The Global Catalogue of Microorganisms (GCM) 10K type strain sequencing project: providing services to taxonomists for standard genome sequencing and annotation.</title>
        <authorList>
            <consortium name="The Broad Institute Genomics Platform"/>
            <consortium name="The Broad Institute Genome Sequencing Center for Infectious Disease"/>
            <person name="Wu L."/>
            <person name="Ma J."/>
        </authorList>
    </citation>
    <scope>NUCLEOTIDE SEQUENCE [LARGE SCALE GENOMIC DNA]</scope>
    <source>
        <strain evidence="3">JCM 17939</strain>
    </source>
</reference>
<dbReference type="InterPro" id="IPR052196">
    <property type="entry name" value="Bact_Kbp"/>
</dbReference>
<dbReference type="InterPro" id="IPR018392">
    <property type="entry name" value="LysM"/>
</dbReference>
<comment type="caution">
    <text evidence="2">The sequence shown here is derived from an EMBL/GenBank/DDBJ whole genome shotgun (WGS) entry which is preliminary data.</text>
</comment>
<proteinExistence type="predicted"/>
<evidence type="ECO:0000259" key="1">
    <source>
        <dbReference type="Pfam" id="PF01476"/>
    </source>
</evidence>
<evidence type="ECO:0000313" key="2">
    <source>
        <dbReference type="EMBL" id="GAA4634461.1"/>
    </source>
</evidence>
<organism evidence="2 3">
    <name type="scientific">Actinoallomurus vinaceus</name>
    <dbReference type="NCBI Taxonomy" id="1080074"/>
    <lineage>
        <taxon>Bacteria</taxon>
        <taxon>Bacillati</taxon>
        <taxon>Actinomycetota</taxon>
        <taxon>Actinomycetes</taxon>
        <taxon>Streptosporangiales</taxon>
        <taxon>Thermomonosporaceae</taxon>
        <taxon>Actinoallomurus</taxon>
    </lineage>
</organism>
<dbReference type="RefSeq" id="WP_345437425.1">
    <property type="nucleotide sequence ID" value="NZ_BAABHK010000013.1"/>
</dbReference>
<dbReference type="InterPro" id="IPR036779">
    <property type="entry name" value="LysM_dom_sf"/>
</dbReference>
<dbReference type="CDD" id="cd00118">
    <property type="entry name" value="LysM"/>
    <property type="match status" value="1"/>
</dbReference>
<dbReference type="Gene3D" id="1.10.287.1060">
    <property type="entry name" value="ESAT-6-like"/>
    <property type="match status" value="1"/>
</dbReference>
<dbReference type="Pfam" id="PF01476">
    <property type="entry name" value="LysM"/>
    <property type="match status" value="1"/>
</dbReference>